<dbReference type="GO" id="GO:0016874">
    <property type="term" value="F:ligase activity"/>
    <property type="evidence" value="ECO:0007669"/>
    <property type="project" value="UniProtKB-KW"/>
</dbReference>
<evidence type="ECO:0000256" key="6">
    <source>
        <dbReference type="ARBA" id="ARBA00022840"/>
    </source>
</evidence>
<evidence type="ECO:0000259" key="11">
    <source>
        <dbReference type="Pfam" id="PF08245"/>
    </source>
</evidence>
<feature type="domain" description="Mur ligase C-terminal" evidence="10">
    <location>
        <begin position="293"/>
        <end position="414"/>
    </location>
</feature>
<proteinExistence type="inferred from homology"/>
<keyword evidence="7" id="KW-0460">Magnesium</keyword>
<evidence type="ECO:0000256" key="9">
    <source>
        <dbReference type="ARBA" id="ARBA00047493"/>
    </source>
</evidence>
<evidence type="ECO:0000256" key="4">
    <source>
        <dbReference type="ARBA" id="ARBA00022723"/>
    </source>
</evidence>
<feature type="domain" description="Mur ligase central" evidence="11">
    <location>
        <begin position="53"/>
        <end position="268"/>
    </location>
</feature>
<dbReference type="SUPFAM" id="SSF53244">
    <property type="entry name" value="MurD-like peptide ligases, peptide-binding domain"/>
    <property type="match status" value="1"/>
</dbReference>
<name>A0ABY8XKR8_9PSEU</name>
<dbReference type="SUPFAM" id="SSF53623">
    <property type="entry name" value="MurD-like peptide ligases, catalytic domain"/>
    <property type="match status" value="1"/>
</dbReference>
<dbReference type="InterPro" id="IPR036615">
    <property type="entry name" value="Mur_ligase_C_dom_sf"/>
</dbReference>
<evidence type="ECO:0000313" key="12">
    <source>
        <dbReference type="EMBL" id="WIV56240.1"/>
    </source>
</evidence>
<evidence type="ECO:0000256" key="2">
    <source>
        <dbReference type="ARBA" id="ARBA00013025"/>
    </source>
</evidence>
<dbReference type="InterPro" id="IPR036565">
    <property type="entry name" value="Mur-like_cat_sf"/>
</dbReference>
<organism evidence="12 13">
    <name type="scientific">Amycolatopsis nalaikhensis</name>
    <dbReference type="NCBI Taxonomy" id="715472"/>
    <lineage>
        <taxon>Bacteria</taxon>
        <taxon>Bacillati</taxon>
        <taxon>Actinomycetota</taxon>
        <taxon>Actinomycetes</taxon>
        <taxon>Pseudonocardiales</taxon>
        <taxon>Pseudonocardiaceae</taxon>
        <taxon>Amycolatopsis</taxon>
    </lineage>
</organism>
<sequence length="431" mass="44492">MTALADRGSGLAWLDGLTGYERTGRLTRPSTAATRALVRELGDPQRNYRVLHVTGTNGKGSTAFAASALLRHAGLRVGTYSSPHLVSVGERVLVDGRPSDRLDEALRHVAVAARRCGVRPSWFEALTAAALWCFAAERVEVAVVEVGMLGRWDATNVVDGAVAVVTNVDLDHTDVAGPTRAHIAAEKAGIVRPGARLVLGERDPALRAIFEARRPGTTLVAGQDLVVRHRTTTDSTVDLCTPRSHHTGLEIAAAGRHGCENALLALGATEALLAAPLPRAVVRSALAEPGPPGRAEFLGGDPVLVLDVAHNPAGAAALRVALAEHGPPGPRTVVCALLGERSPADFLAALGVGEGDTVVAATLFGTRALPPEAVADAARELGARALFGGPPLDALALAERETGPGGMVLCTGSFQLVGPVREAGTGPGARR</sequence>
<reference evidence="12 13" key="1">
    <citation type="submission" date="2023-06" db="EMBL/GenBank/DDBJ databases">
        <authorList>
            <person name="Oyuntsetseg B."/>
            <person name="Kim S.B."/>
        </authorList>
    </citation>
    <scope>NUCLEOTIDE SEQUENCE [LARGE SCALE GENOMIC DNA]</scope>
    <source>
        <strain evidence="12 13">2-2</strain>
    </source>
</reference>
<dbReference type="Pfam" id="PF08245">
    <property type="entry name" value="Mur_ligase_M"/>
    <property type="match status" value="1"/>
</dbReference>
<evidence type="ECO:0000256" key="7">
    <source>
        <dbReference type="ARBA" id="ARBA00022842"/>
    </source>
</evidence>
<evidence type="ECO:0000313" key="13">
    <source>
        <dbReference type="Proteomes" id="UP001227101"/>
    </source>
</evidence>
<keyword evidence="6" id="KW-0067">ATP-binding</keyword>
<dbReference type="NCBIfam" id="TIGR01499">
    <property type="entry name" value="folC"/>
    <property type="match status" value="1"/>
</dbReference>
<accession>A0ABY8XKR8</accession>
<evidence type="ECO:0000256" key="8">
    <source>
        <dbReference type="ARBA" id="ARBA00030592"/>
    </source>
</evidence>
<dbReference type="Gene3D" id="3.90.190.20">
    <property type="entry name" value="Mur ligase, C-terminal domain"/>
    <property type="match status" value="1"/>
</dbReference>
<keyword evidence="5" id="KW-0547">Nucleotide-binding</keyword>
<keyword evidence="4" id="KW-0479">Metal-binding</keyword>
<dbReference type="Proteomes" id="UP001227101">
    <property type="component" value="Chromosome"/>
</dbReference>
<dbReference type="EC" id="6.3.2.17" evidence="2"/>
<keyword evidence="3 12" id="KW-0436">Ligase</keyword>
<keyword evidence="13" id="KW-1185">Reference proteome</keyword>
<protein>
    <recommendedName>
        <fullName evidence="2">tetrahydrofolate synthase</fullName>
        <ecNumber evidence="2">6.3.2.17</ecNumber>
    </recommendedName>
    <alternativeName>
        <fullName evidence="8">Tetrahydrofolylpolyglutamate synthase</fullName>
    </alternativeName>
</protein>
<dbReference type="InterPro" id="IPR013221">
    <property type="entry name" value="Mur_ligase_cen"/>
</dbReference>
<evidence type="ECO:0000259" key="10">
    <source>
        <dbReference type="Pfam" id="PF02875"/>
    </source>
</evidence>
<comment type="similarity">
    <text evidence="1">Belongs to the folylpolyglutamate synthase family.</text>
</comment>
<dbReference type="Pfam" id="PF02875">
    <property type="entry name" value="Mur_ligase_C"/>
    <property type="match status" value="1"/>
</dbReference>
<dbReference type="RefSeq" id="WP_285453334.1">
    <property type="nucleotide sequence ID" value="NZ_CP127173.1"/>
</dbReference>
<dbReference type="PANTHER" id="PTHR11136:SF0">
    <property type="entry name" value="DIHYDROFOLATE SYNTHETASE-RELATED"/>
    <property type="match status" value="1"/>
</dbReference>
<evidence type="ECO:0000256" key="5">
    <source>
        <dbReference type="ARBA" id="ARBA00022741"/>
    </source>
</evidence>
<dbReference type="InterPro" id="IPR004101">
    <property type="entry name" value="Mur_ligase_C"/>
</dbReference>
<dbReference type="InterPro" id="IPR001645">
    <property type="entry name" value="Folylpolyglutamate_synth"/>
</dbReference>
<dbReference type="PANTHER" id="PTHR11136">
    <property type="entry name" value="FOLYLPOLYGLUTAMATE SYNTHASE-RELATED"/>
    <property type="match status" value="1"/>
</dbReference>
<evidence type="ECO:0000256" key="1">
    <source>
        <dbReference type="ARBA" id="ARBA00008276"/>
    </source>
</evidence>
<comment type="catalytic activity">
    <reaction evidence="9">
        <text>(6S)-5,6,7,8-tetrahydrofolyl-(gamma-L-Glu)(n) + L-glutamate + ATP = (6S)-5,6,7,8-tetrahydrofolyl-(gamma-L-Glu)(n+1) + ADP + phosphate + H(+)</text>
        <dbReference type="Rhea" id="RHEA:10580"/>
        <dbReference type="Rhea" id="RHEA-COMP:14738"/>
        <dbReference type="Rhea" id="RHEA-COMP:14740"/>
        <dbReference type="ChEBI" id="CHEBI:15378"/>
        <dbReference type="ChEBI" id="CHEBI:29985"/>
        <dbReference type="ChEBI" id="CHEBI:30616"/>
        <dbReference type="ChEBI" id="CHEBI:43474"/>
        <dbReference type="ChEBI" id="CHEBI:141005"/>
        <dbReference type="ChEBI" id="CHEBI:456216"/>
        <dbReference type="EC" id="6.3.2.17"/>
    </reaction>
</comment>
<dbReference type="EMBL" id="CP127173">
    <property type="protein sequence ID" value="WIV56240.1"/>
    <property type="molecule type" value="Genomic_DNA"/>
</dbReference>
<gene>
    <name evidence="12" type="ORF">QP939_46850</name>
</gene>
<dbReference type="Gene3D" id="3.40.1190.10">
    <property type="entry name" value="Mur-like, catalytic domain"/>
    <property type="match status" value="1"/>
</dbReference>
<evidence type="ECO:0000256" key="3">
    <source>
        <dbReference type="ARBA" id="ARBA00022598"/>
    </source>
</evidence>